<name>A0AA90UHE1_9BACT</name>
<sequence>MRYYYDNRPLKLLCSDMEVKNIVKTFISEHKGKSFTFSELSQFLVDFADENHLLDKEEDTTYNGIILTDLDGKRLSLILGEFLLEGKVFINFYRNPFCNISNEDTIFIVKS</sequence>
<evidence type="ECO:0000313" key="2">
    <source>
        <dbReference type="Proteomes" id="UP000442105"/>
    </source>
</evidence>
<gene>
    <name evidence="1" type="ORF">F7D95_14520</name>
</gene>
<evidence type="ECO:0000313" key="1">
    <source>
        <dbReference type="EMBL" id="MQN13977.1"/>
    </source>
</evidence>
<proteinExistence type="predicted"/>
<reference evidence="2" key="1">
    <citation type="submission" date="2019-09" db="EMBL/GenBank/DDBJ databases">
        <title>Distinct polysaccharide growth profiles of human intestinal Prevotella copri isolates.</title>
        <authorList>
            <person name="Fehlner-Peach H."/>
            <person name="Magnabosco C."/>
            <person name="Raghavan V."/>
            <person name="Scher J.U."/>
            <person name="Tett A."/>
            <person name="Cox L.M."/>
            <person name="Gottsegen C."/>
            <person name="Watters A."/>
            <person name="Wiltshire- Gordon J.D."/>
            <person name="Segata N."/>
            <person name="Bonneau R."/>
            <person name="Littman D.R."/>
        </authorList>
    </citation>
    <scope>NUCLEOTIDE SEQUENCE [LARGE SCALE GENOMIC DNA]</scope>
    <source>
        <strain evidence="2">iAQ1179</strain>
    </source>
</reference>
<dbReference type="EMBL" id="VZCW01000369">
    <property type="protein sequence ID" value="MQN13977.1"/>
    <property type="molecule type" value="Genomic_DNA"/>
</dbReference>
<comment type="caution">
    <text evidence="1">The sequence shown here is derived from an EMBL/GenBank/DDBJ whole genome shotgun (WGS) entry which is preliminary data.</text>
</comment>
<dbReference type="Proteomes" id="UP000442105">
    <property type="component" value="Unassembled WGS sequence"/>
</dbReference>
<organism evidence="1 2">
    <name type="scientific">Segatella copri</name>
    <dbReference type="NCBI Taxonomy" id="165179"/>
    <lineage>
        <taxon>Bacteria</taxon>
        <taxon>Pseudomonadati</taxon>
        <taxon>Bacteroidota</taxon>
        <taxon>Bacteroidia</taxon>
        <taxon>Bacteroidales</taxon>
        <taxon>Prevotellaceae</taxon>
        <taxon>Segatella</taxon>
    </lineage>
</organism>
<dbReference type="RefSeq" id="WP_153129379.1">
    <property type="nucleotide sequence ID" value="NZ_VZCW01000369.1"/>
</dbReference>
<dbReference type="AlphaFoldDB" id="A0AA90UHE1"/>
<protein>
    <submittedName>
        <fullName evidence="1">Uncharacterized protein</fullName>
    </submittedName>
</protein>
<accession>A0AA90UHE1</accession>